<evidence type="ECO:0000259" key="5">
    <source>
        <dbReference type="Pfam" id="PF00171"/>
    </source>
</evidence>
<dbReference type="EMBL" id="JARWAM010000014">
    <property type="protein sequence ID" value="MDR5907128.1"/>
    <property type="molecule type" value="Genomic_DNA"/>
</dbReference>
<feature type="active site" evidence="3">
    <location>
        <position position="263"/>
    </location>
</feature>
<protein>
    <submittedName>
        <fullName evidence="6">Aldehyde dehydrogenase family protein</fullName>
        <ecNumber evidence="6">1.2.1.-</ecNumber>
    </submittedName>
</protein>
<dbReference type="PANTHER" id="PTHR43353">
    <property type="entry name" value="SUCCINATE-SEMIALDEHYDE DEHYDROGENASE, MITOCHONDRIAL"/>
    <property type="match status" value="1"/>
</dbReference>
<keyword evidence="2 4" id="KW-0560">Oxidoreductase</keyword>
<accession>A0ABU1HI15</accession>
<evidence type="ECO:0000256" key="1">
    <source>
        <dbReference type="ARBA" id="ARBA00009986"/>
    </source>
</evidence>
<dbReference type="InterPro" id="IPR016161">
    <property type="entry name" value="Ald_DH/histidinol_DH"/>
</dbReference>
<dbReference type="Pfam" id="PF00171">
    <property type="entry name" value="Aldedh"/>
    <property type="match status" value="1"/>
</dbReference>
<dbReference type="EC" id="1.2.1.-" evidence="6"/>
<name>A0ABU1HI15_9GAMM</name>
<dbReference type="Proteomes" id="UP001251374">
    <property type="component" value="Unassembled WGS sequence"/>
</dbReference>
<evidence type="ECO:0000256" key="2">
    <source>
        <dbReference type="ARBA" id="ARBA00023002"/>
    </source>
</evidence>
<dbReference type="Gene3D" id="3.40.309.10">
    <property type="entry name" value="Aldehyde Dehydrogenase, Chain A, domain 2"/>
    <property type="match status" value="1"/>
</dbReference>
<dbReference type="Gene3D" id="3.40.605.10">
    <property type="entry name" value="Aldehyde Dehydrogenase, Chain A, domain 1"/>
    <property type="match status" value="1"/>
</dbReference>
<evidence type="ECO:0000256" key="3">
    <source>
        <dbReference type="PROSITE-ProRule" id="PRU10007"/>
    </source>
</evidence>
<sequence>MHNSQQNGAALMSETADMIWASYVNGRWLHEGETISLADPGDTGRIARQYYLASAENVDEAVRAAAAVFPEWAETPPASRAAFVYDLIDLWRGRVDEIAKVVTQEMGKPFGEARSEAVRAIDEMRFWAGQALRLGDRTFESARRHTEAYTIRQPIGPVAAISPWNFPILSPIRKLIPGLICGCPVVLKPALQAPGASVILFRLLEEVGLPSGVANLLIGSGRDVGDRLVRDPRIAGITFTGSTDIGIRLGTLAAERNVRTQLEMGGKNAAVVAGYADIEHAAKEIANAAFGVSGQRCTAISRVIVPEAERAELEAALVARVEALRVGYGLDEETEMGPLASNEQVEKVRHYVGLAERGEGRVLTGGHDINGDGYYYAPTVITDVAPGSALATEEVFGPLLVVIPVADREQAIQVNNEVRYGLASAVFTDDMNFAHAFTRSSQAGMVHVNHGTSSEGHLPFGGWKQSGQGAFGIGDTSAEFYTALKAVYRMHSG</sequence>
<dbReference type="PROSITE" id="PS00687">
    <property type="entry name" value="ALDEHYDE_DEHYDR_GLU"/>
    <property type="match status" value="1"/>
</dbReference>
<dbReference type="SUPFAM" id="SSF53720">
    <property type="entry name" value="ALDH-like"/>
    <property type="match status" value="1"/>
</dbReference>
<evidence type="ECO:0000313" key="6">
    <source>
        <dbReference type="EMBL" id="MDR5907128.1"/>
    </source>
</evidence>
<evidence type="ECO:0000313" key="7">
    <source>
        <dbReference type="Proteomes" id="UP001251374"/>
    </source>
</evidence>
<comment type="caution">
    <text evidence="6">The sequence shown here is derived from an EMBL/GenBank/DDBJ whole genome shotgun (WGS) entry which is preliminary data.</text>
</comment>
<dbReference type="InterPro" id="IPR015590">
    <property type="entry name" value="Aldehyde_DH_dom"/>
</dbReference>
<dbReference type="PANTHER" id="PTHR43353:SF5">
    <property type="entry name" value="SUCCINATE-SEMIALDEHYDE DEHYDROGENASE, MITOCHONDRIAL"/>
    <property type="match status" value="1"/>
</dbReference>
<gene>
    <name evidence="6" type="ORF">QC821_17745</name>
</gene>
<organism evidence="6 7">
    <name type="scientific">Franzmannia qiaohouensis</name>
    <dbReference type="NCBI Taxonomy" id="1329370"/>
    <lineage>
        <taxon>Bacteria</taxon>
        <taxon>Pseudomonadati</taxon>
        <taxon>Pseudomonadota</taxon>
        <taxon>Gammaproteobacteria</taxon>
        <taxon>Oceanospirillales</taxon>
        <taxon>Halomonadaceae</taxon>
        <taxon>Franzmannia</taxon>
    </lineage>
</organism>
<dbReference type="InterPro" id="IPR029510">
    <property type="entry name" value="Ald_DH_CS_GLU"/>
</dbReference>
<reference evidence="6 7" key="1">
    <citation type="submission" date="2023-04" db="EMBL/GenBank/DDBJ databases">
        <title>A long-awaited taxogenomic arrangement of the family Halomonadaceae.</title>
        <authorList>
            <person name="De La Haba R."/>
            <person name="Chuvochina M."/>
            <person name="Wittouck S."/>
            <person name="Arahal D.R."/>
            <person name="Sanchez-Porro C."/>
            <person name="Hugenholtz P."/>
            <person name="Ventosa A."/>
        </authorList>
    </citation>
    <scope>NUCLEOTIDE SEQUENCE [LARGE SCALE GENOMIC DNA]</scope>
    <source>
        <strain evidence="6 7">DSM 26770</strain>
    </source>
</reference>
<proteinExistence type="inferred from homology"/>
<dbReference type="InterPro" id="IPR016162">
    <property type="entry name" value="Ald_DH_N"/>
</dbReference>
<keyword evidence="7" id="KW-1185">Reference proteome</keyword>
<dbReference type="InterPro" id="IPR050740">
    <property type="entry name" value="Aldehyde_DH_Superfamily"/>
</dbReference>
<dbReference type="GO" id="GO:0016491">
    <property type="term" value="F:oxidoreductase activity"/>
    <property type="evidence" value="ECO:0007669"/>
    <property type="project" value="UniProtKB-KW"/>
</dbReference>
<feature type="domain" description="Aldehyde dehydrogenase" evidence="5">
    <location>
        <begin position="31"/>
        <end position="487"/>
    </location>
</feature>
<comment type="similarity">
    <text evidence="1 4">Belongs to the aldehyde dehydrogenase family.</text>
</comment>
<dbReference type="RefSeq" id="WP_309724258.1">
    <property type="nucleotide sequence ID" value="NZ_JARWAM010000014.1"/>
</dbReference>
<dbReference type="InterPro" id="IPR016163">
    <property type="entry name" value="Ald_DH_C"/>
</dbReference>
<evidence type="ECO:0000256" key="4">
    <source>
        <dbReference type="RuleBase" id="RU003345"/>
    </source>
</evidence>